<evidence type="ECO:0000313" key="7">
    <source>
        <dbReference type="EMBL" id="CAL0317802.1"/>
    </source>
</evidence>
<keyword evidence="6" id="KW-0456">Lyase</keyword>
<protein>
    <recommendedName>
        <fullName evidence="4">fructose-bisphosphate aldolase</fullName>
        <ecNumber evidence="4">4.1.2.13</ecNumber>
    </recommendedName>
</protein>
<keyword evidence="8" id="KW-1185">Reference proteome</keyword>
<reference evidence="7 8" key="1">
    <citation type="submission" date="2024-03" db="EMBL/GenBank/DDBJ databases">
        <authorList>
            <person name="Martinez-Hernandez J."/>
        </authorList>
    </citation>
    <scope>NUCLEOTIDE SEQUENCE [LARGE SCALE GENOMIC DNA]</scope>
</reference>
<dbReference type="Gene3D" id="3.20.20.70">
    <property type="entry name" value="Aldolase class I"/>
    <property type="match status" value="1"/>
</dbReference>
<comment type="catalytic activity">
    <reaction evidence="1">
        <text>beta-D-fructose 1,6-bisphosphate = D-glyceraldehyde 3-phosphate + dihydroxyacetone phosphate</text>
        <dbReference type="Rhea" id="RHEA:14729"/>
        <dbReference type="ChEBI" id="CHEBI:32966"/>
        <dbReference type="ChEBI" id="CHEBI:57642"/>
        <dbReference type="ChEBI" id="CHEBI:59776"/>
        <dbReference type="EC" id="4.1.2.13"/>
    </reaction>
</comment>
<evidence type="ECO:0000313" key="8">
    <source>
        <dbReference type="Proteomes" id="UP001497480"/>
    </source>
</evidence>
<evidence type="ECO:0000256" key="4">
    <source>
        <dbReference type="ARBA" id="ARBA00013068"/>
    </source>
</evidence>
<gene>
    <name evidence="7" type="ORF">LLUT_LOCUS18862</name>
</gene>
<proteinExistence type="inferred from homology"/>
<evidence type="ECO:0000256" key="3">
    <source>
        <dbReference type="ARBA" id="ARBA00010387"/>
    </source>
</evidence>
<evidence type="ECO:0000256" key="5">
    <source>
        <dbReference type="ARBA" id="ARBA00023152"/>
    </source>
</evidence>
<organism evidence="7 8">
    <name type="scientific">Lupinus luteus</name>
    <name type="common">European yellow lupine</name>
    <dbReference type="NCBI Taxonomy" id="3873"/>
    <lineage>
        <taxon>Eukaryota</taxon>
        <taxon>Viridiplantae</taxon>
        <taxon>Streptophyta</taxon>
        <taxon>Embryophyta</taxon>
        <taxon>Tracheophyta</taxon>
        <taxon>Spermatophyta</taxon>
        <taxon>Magnoliopsida</taxon>
        <taxon>eudicotyledons</taxon>
        <taxon>Gunneridae</taxon>
        <taxon>Pentapetalae</taxon>
        <taxon>rosids</taxon>
        <taxon>fabids</taxon>
        <taxon>Fabales</taxon>
        <taxon>Fabaceae</taxon>
        <taxon>Papilionoideae</taxon>
        <taxon>50 kb inversion clade</taxon>
        <taxon>genistoids sensu lato</taxon>
        <taxon>core genistoids</taxon>
        <taxon>Genisteae</taxon>
        <taxon>Lupinus</taxon>
    </lineage>
</organism>
<evidence type="ECO:0000256" key="1">
    <source>
        <dbReference type="ARBA" id="ARBA00000441"/>
    </source>
</evidence>
<evidence type="ECO:0000256" key="2">
    <source>
        <dbReference type="ARBA" id="ARBA00004714"/>
    </source>
</evidence>
<dbReference type="InterPro" id="IPR000741">
    <property type="entry name" value="FBA_I"/>
</dbReference>
<dbReference type="EMBL" id="CAXHTB010000013">
    <property type="protein sequence ID" value="CAL0317802.1"/>
    <property type="molecule type" value="Genomic_DNA"/>
</dbReference>
<comment type="pathway">
    <text evidence="2">Carbohydrate degradation; glycolysis; D-glyceraldehyde 3-phosphate and glycerone phosphate from D-glucose: step 4/4.</text>
</comment>
<dbReference type="AlphaFoldDB" id="A0AAV1X9Y2"/>
<dbReference type="GO" id="GO:0004332">
    <property type="term" value="F:fructose-bisphosphate aldolase activity"/>
    <property type="evidence" value="ECO:0007669"/>
    <property type="project" value="UniProtKB-EC"/>
</dbReference>
<dbReference type="SUPFAM" id="SSF51569">
    <property type="entry name" value="Aldolase"/>
    <property type="match status" value="1"/>
</dbReference>
<evidence type="ECO:0000256" key="6">
    <source>
        <dbReference type="ARBA" id="ARBA00023239"/>
    </source>
</evidence>
<dbReference type="Pfam" id="PF00274">
    <property type="entry name" value="Glycolytic"/>
    <property type="match status" value="1"/>
</dbReference>
<dbReference type="EC" id="4.1.2.13" evidence="4"/>
<accession>A0AAV1X9Y2</accession>
<dbReference type="PANTHER" id="PTHR11627">
    <property type="entry name" value="FRUCTOSE-BISPHOSPHATE ALDOLASE"/>
    <property type="match status" value="1"/>
</dbReference>
<comment type="similarity">
    <text evidence="3">Belongs to the class I fructose-bisphosphate aldolase family.</text>
</comment>
<comment type="caution">
    <text evidence="7">The sequence shown here is derived from an EMBL/GenBank/DDBJ whole genome shotgun (WGS) entry which is preliminary data.</text>
</comment>
<name>A0AAV1X9Y2_LUPLU</name>
<dbReference type="GO" id="GO:0006096">
    <property type="term" value="P:glycolytic process"/>
    <property type="evidence" value="ECO:0007669"/>
    <property type="project" value="UniProtKB-KW"/>
</dbReference>
<sequence length="147" mass="15814">MAFCAENWPQQPSELAIVICQENGLVPIVHDINKCAAVTEPAAVPALVFLSGGQSKEEATLNLNAINQIKGKKPWTLSFSFGRALQQGTLKAWVGKEENLKNAQDALLTRAKSNSEATLGTYKGRAQLGVVRTTSTDQICCLLETKG</sequence>
<dbReference type="InterPro" id="IPR013785">
    <property type="entry name" value="Aldolase_TIM"/>
</dbReference>
<dbReference type="Proteomes" id="UP001497480">
    <property type="component" value="Unassembled WGS sequence"/>
</dbReference>
<keyword evidence="5" id="KW-0324">Glycolysis</keyword>